<dbReference type="AlphaFoldDB" id="A0A315Y161"/>
<comment type="caution">
    <text evidence="1">The sequence shown here is derived from an EMBL/GenBank/DDBJ whole genome shotgun (WGS) entry which is preliminary data.</text>
</comment>
<dbReference type="Proteomes" id="UP000245720">
    <property type="component" value="Unassembled WGS sequence"/>
</dbReference>
<accession>A0A315Y161</accession>
<reference evidence="1 2" key="1">
    <citation type="submission" date="2018-05" db="EMBL/GenBank/DDBJ databases">
        <title>The Hungate 1000. A catalogue of reference genomes from the rumen microbiome.</title>
        <authorList>
            <person name="Kelly W."/>
        </authorList>
    </citation>
    <scope>NUCLEOTIDE SEQUENCE [LARGE SCALE GENOMIC DNA]</scope>
    <source>
        <strain evidence="1 2">SAb67</strain>
    </source>
</reference>
<name>A0A315Y161_RUMFL</name>
<dbReference type="Pfam" id="PF14094">
    <property type="entry name" value="DUF4272"/>
    <property type="match status" value="1"/>
</dbReference>
<evidence type="ECO:0000313" key="2">
    <source>
        <dbReference type="Proteomes" id="UP000245720"/>
    </source>
</evidence>
<protein>
    <submittedName>
        <fullName evidence="1">Uncharacterized protein DUF4272</fullName>
    </submittedName>
</protein>
<dbReference type="OrthoDB" id="4399984at2"/>
<evidence type="ECO:0000313" key="1">
    <source>
        <dbReference type="EMBL" id="PWJ13617.1"/>
    </source>
</evidence>
<dbReference type="EMBL" id="QGDI01000004">
    <property type="protein sequence ID" value="PWJ13617.1"/>
    <property type="molecule type" value="Genomic_DNA"/>
</dbReference>
<dbReference type="RefSeq" id="WP_109726216.1">
    <property type="nucleotide sequence ID" value="NZ_QGDI01000004.1"/>
</dbReference>
<proteinExistence type="predicted"/>
<organism evidence="1 2">
    <name type="scientific">Ruminococcus flavefaciens</name>
    <dbReference type="NCBI Taxonomy" id="1265"/>
    <lineage>
        <taxon>Bacteria</taxon>
        <taxon>Bacillati</taxon>
        <taxon>Bacillota</taxon>
        <taxon>Clostridia</taxon>
        <taxon>Eubacteriales</taxon>
        <taxon>Oscillospiraceae</taxon>
        <taxon>Ruminococcus</taxon>
    </lineage>
</organism>
<dbReference type="InterPro" id="IPR025368">
    <property type="entry name" value="DUF4272"/>
</dbReference>
<gene>
    <name evidence="1" type="ORF">IE37_01425</name>
</gene>
<sequence length="218" mass="24881">MTPQERKAHSEKLIAEKGISILPSLPMTEDASEVKLRSLDEVCKRAVAALLSTQIAIELNDDHTEDAGRFVNLMKYFGVDDVLNAKESRLLNGTASKQDVLDVVWEYECCWALFWALGLVEDISDASGICDCIQSIRFVSQVESYEDFKSRCTLRSTDEILDMLDLYYRYHWAVVQHEHIDPKCSVGDLNGEVVFERRRGLEWLICDTADWHDISLDT</sequence>